<dbReference type="InterPro" id="IPR003838">
    <property type="entry name" value="ABC3_permease_C"/>
</dbReference>
<dbReference type="EMBL" id="JAUDDZ010000009">
    <property type="protein sequence ID" value="MDM8275292.1"/>
    <property type="molecule type" value="Genomic_DNA"/>
</dbReference>
<evidence type="ECO:0000256" key="7">
    <source>
        <dbReference type="ARBA" id="ARBA00022989"/>
    </source>
</evidence>
<comment type="similarity">
    <text evidence="9">Belongs to the ABC transporter superfamily. Macrolide exporter (TC 3.A.1.122) family.</text>
</comment>
<keyword evidence="2" id="KW-0813">Transport</keyword>
<evidence type="ECO:0000256" key="2">
    <source>
        <dbReference type="ARBA" id="ARBA00022448"/>
    </source>
</evidence>
<organism evidence="12 13">
    <name type="scientific">Enorma phocaeensis</name>
    <dbReference type="NCBI Taxonomy" id="1871019"/>
    <lineage>
        <taxon>Bacteria</taxon>
        <taxon>Bacillati</taxon>
        <taxon>Actinomycetota</taxon>
        <taxon>Coriobacteriia</taxon>
        <taxon>Coriobacteriales</taxon>
        <taxon>Coriobacteriaceae</taxon>
        <taxon>Enorma</taxon>
    </lineage>
</organism>
<reference evidence="12 13" key="2">
    <citation type="submission" date="2023-06" db="EMBL/GenBank/DDBJ databases">
        <authorList>
            <person name="Zeman M."/>
            <person name="Kubasova T."/>
            <person name="Jahodarova E."/>
            <person name="Nykrynova M."/>
            <person name="Rychlik I."/>
        </authorList>
    </citation>
    <scope>NUCLEOTIDE SEQUENCE [LARGE SCALE GENOMIC DNA]</scope>
    <source>
        <strain evidence="12 13">154_Feed</strain>
    </source>
</reference>
<dbReference type="PROSITE" id="PS50893">
    <property type="entry name" value="ABC_TRANSPORTER_2"/>
    <property type="match status" value="1"/>
</dbReference>
<evidence type="ECO:0000256" key="9">
    <source>
        <dbReference type="ARBA" id="ARBA00038388"/>
    </source>
</evidence>
<proteinExistence type="inferred from homology"/>
<evidence type="ECO:0000256" key="3">
    <source>
        <dbReference type="ARBA" id="ARBA00022475"/>
    </source>
</evidence>
<keyword evidence="5" id="KW-0547">Nucleotide-binding</keyword>
<dbReference type="InterPro" id="IPR027417">
    <property type="entry name" value="P-loop_NTPase"/>
</dbReference>
<dbReference type="InterPro" id="IPR017871">
    <property type="entry name" value="ABC_transporter-like_CS"/>
</dbReference>
<dbReference type="Proteomes" id="UP001529421">
    <property type="component" value="Unassembled WGS sequence"/>
</dbReference>
<evidence type="ECO:0000256" key="6">
    <source>
        <dbReference type="ARBA" id="ARBA00022840"/>
    </source>
</evidence>
<feature type="transmembrane region" description="Helical" evidence="10">
    <location>
        <begin position="855"/>
        <end position="877"/>
    </location>
</feature>
<dbReference type="PANTHER" id="PTHR42798:SF6">
    <property type="entry name" value="CELL DIVISION ATP-BINDING PROTEIN FTSE"/>
    <property type="match status" value="1"/>
</dbReference>
<dbReference type="CDD" id="cd03255">
    <property type="entry name" value="ABC_MJ0796_LolCDE_FtsE"/>
    <property type="match status" value="1"/>
</dbReference>
<name>A0ABT7V9X9_9ACTN</name>
<dbReference type="InterPro" id="IPR003593">
    <property type="entry name" value="AAA+_ATPase"/>
</dbReference>
<dbReference type="Pfam" id="PF00005">
    <property type="entry name" value="ABC_tran"/>
    <property type="match status" value="1"/>
</dbReference>
<dbReference type="PANTHER" id="PTHR42798">
    <property type="entry name" value="LIPOPROTEIN-RELEASING SYSTEM ATP-BINDING PROTEIN LOLD"/>
    <property type="match status" value="1"/>
</dbReference>
<dbReference type="SUPFAM" id="SSF52540">
    <property type="entry name" value="P-loop containing nucleoside triphosphate hydrolases"/>
    <property type="match status" value="1"/>
</dbReference>
<evidence type="ECO:0000256" key="8">
    <source>
        <dbReference type="ARBA" id="ARBA00023136"/>
    </source>
</evidence>
<evidence type="ECO:0000256" key="5">
    <source>
        <dbReference type="ARBA" id="ARBA00022741"/>
    </source>
</evidence>
<reference evidence="13" key="1">
    <citation type="submission" date="2023-06" db="EMBL/GenBank/DDBJ databases">
        <title>Identification and characterization of horizontal gene transfer across gut microbiota members of farm animals based on homology search.</title>
        <authorList>
            <person name="Zeman M."/>
            <person name="Kubasova T."/>
            <person name="Jahodarova E."/>
            <person name="Nykrynova M."/>
            <person name="Rychlik I."/>
        </authorList>
    </citation>
    <scope>NUCLEOTIDE SEQUENCE [LARGE SCALE GENOMIC DNA]</scope>
    <source>
        <strain evidence="13">154_Feed</strain>
    </source>
</reference>
<keyword evidence="4 10" id="KW-0812">Transmembrane</keyword>
<dbReference type="PROSITE" id="PS00211">
    <property type="entry name" value="ABC_TRANSPORTER_1"/>
    <property type="match status" value="1"/>
</dbReference>
<evidence type="ECO:0000259" key="11">
    <source>
        <dbReference type="PROSITE" id="PS50893"/>
    </source>
</evidence>
<comment type="subcellular location">
    <subcellularLocation>
        <location evidence="1">Cell inner membrane</location>
        <topology evidence="1">Multi-pass membrane protein</topology>
    </subcellularLocation>
</comment>
<dbReference type="Gene3D" id="3.40.50.300">
    <property type="entry name" value="P-loop containing nucleotide triphosphate hydrolases"/>
    <property type="match status" value="1"/>
</dbReference>
<dbReference type="SMART" id="SM00382">
    <property type="entry name" value="AAA"/>
    <property type="match status" value="1"/>
</dbReference>
<gene>
    <name evidence="12" type="ORF">QUW28_07285</name>
</gene>
<keyword evidence="8 10" id="KW-0472">Membrane</keyword>
<keyword evidence="13" id="KW-1185">Reference proteome</keyword>
<keyword evidence="6 12" id="KW-0067">ATP-binding</keyword>
<dbReference type="GO" id="GO:0005524">
    <property type="term" value="F:ATP binding"/>
    <property type="evidence" value="ECO:0007669"/>
    <property type="project" value="UniProtKB-KW"/>
</dbReference>
<dbReference type="InterPro" id="IPR003439">
    <property type="entry name" value="ABC_transporter-like_ATP-bd"/>
</dbReference>
<keyword evidence="7 10" id="KW-1133">Transmembrane helix</keyword>
<sequence>MLELKGITKDYPSGDSVVHALKGISVTFRDQEFVSILGQSGCGKTTLLNIIGGLDQYTRGDLVINGRSTKSYLDRDWDTYRNHSVGFVFQSYNLIPHQTVIANVEMALVLSGTPASERRRRAEEALAQVGLAEQMHKRPNQLSGGQMQRVAIARAIVNNPEIILADEPTGALDTETSVEVMEILKRLSRDRLVIMVTHNPQLAEGYSDRIVRISDGLITDDSRPVDAAAERLTPEQIQRHAVEDAKKGKRSMGFRQAMSLSFTNLMTKKGRTFLTAFAGSIGIIGIALILSLSDGAQNYIAETEESTMGSYPLTIQETSVDLASMMSSMMGAAADVTREAAEGTVESKDLVTDMVSSMASGANENDMRAIKTWLDSDPETDSGALSELVTDIQYTYATPLNVYKCDTTDGVVQVNPATVLDSLGIAMGETQTEMMSSMNGGSGSSYDVWTELLSNKDTWSRDYDVVAGHMPENWNEVVVYVDQNDRISDYTLYALGLLDQSDLRGMMSDVMAGEKVEATDETSYTYDELLGLTFKLVPESSKYAQQDDGTWADMSEDDAFMRDVVDGAEEVRVVGIVRPTEENDAGSNWGAVLYTPELIEHLIEQVDESEVVQAQEADPTTDVFTGLPFSDDVGTSLSMEQIDAMIAQMPSDQGQQIQAYVDQMRESGMSDEEIAAAFSERMADQTDNATYEGNLETLGKADLDAPSQISIYPADFEAKEAIDNLIADYNDEIRASGEGTEIQYTDIVGMLMSSVTDIVNALTYILIAFVAISLVVSSIMIGIITYISVLERTKEIGILRAIGASKRDVSRIFTAETFIIGAVSGLLGVGVTVLLDIPVNAIIYEVAGVENLAAVPVGPGIALVLISIVLSLVAGLAPSRMAAKKDPVTALRTE</sequence>
<keyword evidence="3" id="KW-1003">Cell membrane</keyword>
<evidence type="ECO:0000256" key="10">
    <source>
        <dbReference type="SAM" id="Phobius"/>
    </source>
</evidence>
<evidence type="ECO:0000256" key="4">
    <source>
        <dbReference type="ARBA" id="ARBA00022692"/>
    </source>
</evidence>
<feature type="transmembrane region" description="Helical" evidence="10">
    <location>
        <begin position="811"/>
        <end position="835"/>
    </location>
</feature>
<protein>
    <submittedName>
        <fullName evidence="12">ABC transporter ATP-binding protein/permease</fullName>
    </submittedName>
</protein>
<accession>A0ABT7V9X9</accession>
<comment type="caution">
    <text evidence="12">The sequence shown here is derived from an EMBL/GenBank/DDBJ whole genome shotgun (WGS) entry which is preliminary data.</text>
</comment>
<evidence type="ECO:0000313" key="12">
    <source>
        <dbReference type="EMBL" id="MDM8275292.1"/>
    </source>
</evidence>
<dbReference type="Pfam" id="PF02687">
    <property type="entry name" value="FtsX"/>
    <property type="match status" value="1"/>
</dbReference>
<feature type="domain" description="ABC transporter" evidence="11">
    <location>
        <begin position="2"/>
        <end position="240"/>
    </location>
</feature>
<evidence type="ECO:0000256" key="1">
    <source>
        <dbReference type="ARBA" id="ARBA00004429"/>
    </source>
</evidence>
<feature type="transmembrane region" description="Helical" evidence="10">
    <location>
        <begin position="761"/>
        <end position="790"/>
    </location>
</feature>
<dbReference type="InterPro" id="IPR017911">
    <property type="entry name" value="MacB-like_ATP-bd"/>
</dbReference>
<evidence type="ECO:0000313" key="13">
    <source>
        <dbReference type="Proteomes" id="UP001529421"/>
    </source>
</evidence>